<evidence type="ECO:0000313" key="2">
    <source>
        <dbReference type="Proteomes" id="UP001148629"/>
    </source>
</evidence>
<dbReference type="EMBL" id="JANRMS010000036">
    <property type="protein sequence ID" value="KAJ3548887.1"/>
    <property type="molecule type" value="Genomic_DNA"/>
</dbReference>
<reference evidence="1" key="1">
    <citation type="submission" date="2022-08" db="EMBL/GenBank/DDBJ databases">
        <title>Genome Sequence of Fusarium decemcellulare.</title>
        <authorList>
            <person name="Buettner E."/>
        </authorList>
    </citation>
    <scope>NUCLEOTIDE SEQUENCE</scope>
    <source>
        <strain evidence="1">Babe19</strain>
    </source>
</reference>
<organism evidence="1 2">
    <name type="scientific">Fusarium decemcellulare</name>
    <dbReference type="NCBI Taxonomy" id="57161"/>
    <lineage>
        <taxon>Eukaryota</taxon>
        <taxon>Fungi</taxon>
        <taxon>Dikarya</taxon>
        <taxon>Ascomycota</taxon>
        <taxon>Pezizomycotina</taxon>
        <taxon>Sordariomycetes</taxon>
        <taxon>Hypocreomycetidae</taxon>
        <taxon>Hypocreales</taxon>
        <taxon>Nectriaceae</taxon>
        <taxon>Fusarium</taxon>
        <taxon>Fusarium decemcellulare species complex</taxon>
    </lineage>
</organism>
<sequence length="468" mass="49622">MAAIQLVSARPLTEYLSDSLPFAAPEMIQESQNMPRPQTFRPTTPVTISQQMDFLEESDMKGCSPTPPTIPFQIEPPSFAPPFSHSVAQTVGLAIPASQRAAITPLVGKSLNMTVHEVKLGSPAANEALIRILYTGICGSDVCFSTGPEPGYPTFNNIAGHEGIGEVVACHDATLVNQIVGIRYLGATCGICSYCLGGLPTSCPEQLNIPKQAPGTFQEYAIVPVSCLVPLPNQIVRNTPHLASLCAALCSGSAALMALRAARPSPGSIVVVSGVAGSIGHMVGAMALHIFGARVIGVDHGWKNEILATKHDNEFADTLLDAPSSTEGKDWATFIASLIRSCSQLRHAQGTARAADCLIICANKESAFKNMEDYVCDGGRIVCSGVPRGLSLSISIHALVERNLCLTGTLMGGHEASLEVMDYISRMLVRPLITEKALDDIPRSMEDLANGKTIGKTVIRMTDNEASN</sequence>
<accession>A0ACC1SYK6</accession>
<protein>
    <submittedName>
        <fullName evidence="1">Uncharacterized protein</fullName>
    </submittedName>
</protein>
<comment type="caution">
    <text evidence="1">The sequence shown here is derived from an EMBL/GenBank/DDBJ whole genome shotgun (WGS) entry which is preliminary data.</text>
</comment>
<evidence type="ECO:0000313" key="1">
    <source>
        <dbReference type="EMBL" id="KAJ3548887.1"/>
    </source>
</evidence>
<gene>
    <name evidence="1" type="ORF">NM208_g791</name>
</gene>
<keyword evidence="2" id="KW-1185">Reference proteome</keyword>
<dbReference type="Proteomes" id="UP001148629">
    <property type="component" value="Unassembled WGS sequence"/>
</dbReference>
<name>A0ACC1SYK6_9HYPO</name>
<proteinExistence type="predicted"/>